<dbReference type="GO" id="GO:0005829">
    <property type="term" value="C:cytosol"/>
    <property type="evidence" value="ECO:0007669"/>
    <property type="project" value="TreeGrafter"/>
</dbReference>
<evidence type="ECO:0000313" key="8">
    <source>
        <dbReference type="Proteomes" id="UP000824094"/>
    </source>
</evidence>
<dbReference type="Gene3D" id="2.40.37.10">
    <property type="entry name" value="Lyase, Ornithine Decarboxylase, Chain A, domain 1"/>
    <property type="match status" value="1"/>
</dbReference>
<evidence type="ECO:0000256" key="4">
    <source>
        <dbReference type="PIRSR" id="PIRSR600821-50"/>
    </source>
</evidence>
<protein>
    <submittedName>
        <fullName evidence="7">Alanine racemase</fullName>
    </submittedName>
</protein>
<dbReference type="GO" id="GO:0030170">
    <property type="term" value="F:pyridoxal phosphate binding"/>
    <property type="evidence" value="ECO:0007669"/>
    <property type="project" value="TreeGrafter"/>
</dbReference>
<feature type="binding site" evidence="5">
    <location>
        <position position="124"/>
    </location>
    <ligand>
        <name>substrate</name>
    </ligand>
</feature>
<sequence length="347" mass="37775">MGLDIIIDADRIRKNAERIRAAAADKRLTLMVKADGYNHGAKIVAALTKEYADCFGVATLSEAKELTAAGITLPVTVFSPFPREMPEIVNSGYVPVVHSAECLENLKNAVGATVDIKIDTTMNRLGFRGMAAVKDAARTARELGLNIRSLLTHIPDPARAQKSISLFNIYKGIFEEAFGKRLPGEYAASDGIIRCLGGDGYRIGRLLYSGAMNVYGTVIAKGYLKKGESAGYNGIYTAPFDTVTAIVSGGYYDGVRRDYHGAKLHFKGNTMTIAAVCMDVTIVAEVPPELKVGDTVRLFDGNSEMGVGDANIYETMTSFKGRTRRKYLSNGQIHTEEDYIRTLFETL</sequence>
<dbReference type="SUPFAM" id="SSF51419">
    <property type="entry name" value="PLP-binding barrel"/>
    <property type="match status" value="1"/>
</dbReference>
<dbReference type="EMBL" id="DVNF01000141">
    <property type="protein sequence ID" value="HIU60682.1"/>
    <property type="molecule type" value="Genomic_DNA"/>
</dbReference>
<dbReference type="GO" id="GO:0008784">
    <property type="term" value="F:alanine racemase activity"/>
    <property type="evidence" value="ECO:0007669"/>
    <property type="project" value="InterPro"/>
</dbReference>
<proteinExistence type="predicted"/>
<evidence type="ECO:0000256" key="1">
    <source>
        <dbReference type="ARBA" id="ARBA00001933"/>
    </source>
</evidence>
<dbReference type="PANTHER" id="PTHR30511:SF0">
    <property type="entry name" value="ALANINE RACEMASE, CATABOLIC-RELATED"/>
    <property type="match status" value="1"/>
</dbReference>
<evidence type="ECO:0000313" key="7">
    <source>
        <dbReference type="EMBL" id="HIU60682.1"/>
    </source>
</evidence>
<dbReference type="PANTHER" id="PTHR30511">
    <property type="entry name" value="ALANINE RACEMASE"/>
    <property type="match status" value="1"/>
</dbReference>
<accession>A0A9D1SIB4</accession>
<evidence type="ECO:0000256" key="2">
    <source>
        <dbReference type="ARBA" id="ARBA00022898"/>
    </source>
</evidence>
<dbReference type="InterPro" id="IPR000821">
    <property type="entry name" value="Ala_racemase"/>
</dbReference>
<dbReference type="AlphaFoldDB" id="A0A9D1SIB4"/>
<feature type="binding site" evidence="5">
    <location>
        <position position="278"/>
    </location>
    <ligand>
        <name>substrate</name>
    </ligand>
</feature>
<dbReference type="PRINTS" id="PR00992">
    <property type="entry name" value="ALARACEMASE"/>
</dbReference>
<dbReference type="InterPro" id="IPR029066">
    <property type="entry name" value="PLP-binding_barrel"/>
</dbReference>
<dbReference type="Proteomes" id="UP000824094">
    <property type="component" value="Unassembled WGS sequence"/>
</dbReference>
<evidence type="ECO:0000256" key="5">
    <source>
        <dbReference type="PIRSR" id="PIRSR600821-52"/>
    </source>
</evidence>
<reference evidence="7" key="2">
    <citation type="journal article" date="2021" name="PeerJ">
        <title>Extensive microbial diversity within the chicken gut microbiome revealed by metagenomics and culture.</title>
        <authorList>
            <person name="Gilroy R."/>
            <person name="Ravi A."/>
            <person name="Getino M."/>
            <person name="Pursley I."/>
            <person name="Horton D.L."/>
            <person name="Alikhan N.F."/>
            <person name="Baker D."/>
            <person name="Gharbi K."/>
            <person name="Hall N."/>
            <person name="Watson M."/>
            <person name="Adriaenssens E.M."/>
            <person name="Foster-Nyarko E."/>
            <person name="Jarju S."/>
            <person name="Secka A."/>
            <person name="Antonio M."/>
            <person name="Oren A."/>
            <person name="Chaudhuri R.R."/>
            <person name="La Ragione R."/>
            <person name="Hildebrand F."/>
            <person name="Pallen M.J."/>
        </authorList>
    </citation>
    <scope>NUCLEOTIDE SEQUENCE</scope>
    <source>
        <strain evidence="7">18911</strain>
    </source>
</reference>
<reference evidence="7" key="1">
    <citation type="submission" date="2020-10" db="EMBL/GenBank/DDBJ databases">
        <authorList>
            <person name="Gilroy R."/>
        </authorList>
    </citation>
    <scope>NUCLEOTIDE SEQUENCE</scope>
    <source>
        <strain evidence="7">18911</strain>
    </source>
</reference>
<evidence type="ECO:0000256" key="3">
    <source>
        <dbReference type="ARBA" id="ARBA00023235"/>
    </source>
</evidence>
<dbReference type="GO" id="GO:0006522">
    <property type="term" value="P:alanine metabolic process"/>
    <property type="evidence" value="ECO:0007669"/>
    <property type="project" value="InterPro"/>
</dbReference>
<comment type="cofactor">
    <cofactor evidence="1 4">
        <name>pyridoxal 5'-phosphate</name>
        <dbReference type="ChEBI" id="CHEBI:597326"/>
    </cofactor>
</comment>
<dbReference type="InterPro" id="IPR009006">
    <property type="entry name" value="Ala_racemase/Decarboxylase_C"/>
</dbReference>
<evidence type="ECO:0000259" key="6">
    <source>
        <dbReference type="SMART" id="SM01005"/>
    </source>
</evidence>
<keyword evidence="2 4" id="KW-0663">Pyridoxal phosphate</keyword>
<dbReference type="InterPro" id="IPR001608">
    <property type="entry name" value="Ala_racemase_N"/>
</dbReference>
<gene>
    <name evidence="7" type="ORF">IAB05_04765</name>
</gene>
<feature type="modified residue" description="N6-(pyridoxal phosphate)lysine" evidence="4">
    <location>
        <position position="33"/>
    </location>
</feature>
<dbReference type="InterPro" id="IPR011079">
    <property type="entry name" value="Ala_racemase_C"/>
</dbReference>
<dbReference type="Gene3D" id="3.20.20.10">
    <property type="entry name" value="Alanine racemase"/>
    <property type="match status" value="1"/>
</dbReference>
<dbReference type="SUPFAM" id="SSF50621">
    <property type="entry name" value="Alanine racemase C-terminal domain-like"/>
    <property type="match status" value="1"/>
</dbReference>
<comment type="caution">
    <text evidence="7">The sequence shown here is derived from an EMBL/GenBank/DDBJ whole genome shotgun (WGS) entry which is preliminary data.</text>
</comment>
<dbReference type="Pfam" id="PF01168">
    <property type="entry name" value="Ala_racemase_N"/>
    <property type="match status" value="1"/>
</dbReference>
<dbReference type="SMART" id="SM01005">
    <property type="entry name" value="Ala_racemase_C"/>
    <property type="match status" value="1"/>
</dbReference>
<dbReference type="Pfam" id="PF00842">
    <property type="entry name" value="Ala_racemase_C"/>
    <property type="match status" value="1"/>
</dbReference>
<name>A0A9D1SIB4_9FIRM</name>
<keyword evidence="3" id="KW-0413">Isomerase</keyword>
<organism evidence="7 8">
    <name type="scientific">Candidatus Stercoripulliclostridium merdigallinarum</name>
    <dbReference type="NCBI Taxonomy" id="2840951"/>
    <lineage>
        <taxon>Bacteria</taxon>
        <taxon>Bacillati</taxon>
        <taxon>Bacillota</taxon>
        <taxon>Clostridia</taxon>
        <taxon>Eubacteriales</taxon>
        <taxon>Candidatus Stercoripulliclostridium</taxon>
    </lineage>
</organism>
<feature type="domain" description="Alanine racemase C-terminal" evidence="6">
    <location>
        <begin position="211"/>
        <end position="328"/>
    </location>
</feature>